<evidence type="ECO:0000313" key="1">
    <source>
        <dbReference type="EMBL" id="KAI4365962.1"/>
    </source>
</evidence>
<evidence type="ECO:0000313" key="2">
    <source>
        <dbReference type="Proteomes" id="UP001057402"/>
    </source>
</evidence>
<accession>A0ACB9QKG6</accession>
<proteinExistence type="predicted"/>
<protein>
    <submittedName>
        <fullName evidence="1">Uncharacterized protein</fullName>
    </submittedName>
</protein>
<organism evidence="1 2">
    <name type="scientific">Melastoma candidum</name>
    <dbReference type="NCBI Taxonomy" id="119954"/>
    <lineage>
        <taxon>Eukaryota</taxon>
        <taxon>Viridiplantae</taxon>
        <taxon>Streptophyta</taxon>
        <taxon>Embryophyta</taxon>
        <taxon>Tracheophyta</taxon>
        <taxon>Spermatophyta</taxon>
        <taxon>Magnoliopsida</taxon>
        <taxon>eudicotyledons</taxon>
        <taxon>Gunneridae</taxon>
        <taxon>Pentapetalae</taxon>
        <taxon>rosids</taxon>
        <taxon>malvids</taxon>
        <taxon>Myrtales</taxon>
        <taxon>Melastomataceae</taxon>
        <taxon>Melastomatoideae</taxon>
        <taxon>Melastomateae</taxon>
        <taxon>Melastoma</taxon>
    </lineage>
</organism>
<dbReference type="EMBL" id="CM042885">
    <property type="protein sequence ID" value="KAI4365962.1"/>
    <property type="molecule type" value="Genomic_DNA"/>
</dbReference>
<name>A0ACB9QKG6_9MYRT</name>
<reference evidence="2" key="1">
    <citation type="journal article" date="2023" name="Front. Plant Sci.">
        <title>Chromosomal-level genome assembly of Melastoma candidum provides insights into trichome evolution.</title>
        <authorList>
            <person name="Zhong Y."/>
            <person name="Wu W."/>
            <person name="Sun C."/>
            <person name="Zou P."/>
            <person name="Liu Y."/>
            <person name="Dai S."/>
            <person name="Zhou R."/>
        </authorList>
    </citation>
    <scope>NUCLEOTIDE SEQUENCE [LARGE SCALE GENOMIC DNA]</scope>
</reference>
<gene>
    <name evidence="1" type="ORF">MLD38_021895</name>
</gene>
<sequence>MALGILRNPSLTYKLELVHSKIIYFFNDLHSYLADCGVDRVKVYVQNVLETLGNGNGGRVPLTRVYQKVLELFIKNNFKNNNIICSTCHNMDSIYSLQAEHHCRASEDFKPKVPTLQTLHIASVDYDSLFLGKAVVPACLFFIWDDRVNDEDYGCEHFLCRARTTCRVSCSSETNWRHDSKILKGMVLPGGSILRAKFAGRPTRDCLFLDPVSDGKSFLLSTLGKPKSTTTEAELLFSYVCEFLQPPKYPNNLSGAIGVSNCRGSRTWPSKERGAEKPI</sequence>
<dbReference type="Proteomes" id="UP001057402">
    <property type="component" value="Chromosome 6"/>
</dbReference>
<keyword evidence="2" id="KW-1185">Reference proteome</keyword>
<comment type="caution">
    <text evidence="1">The sequence shown here is derived from an EMBL/GenBank/DDBJ whole genome shotgun (WGS) entry which is preliminary data.</text>
</comment>